<proteinExistence type="predicted"/>
<dbReference type="PROSITE" id="PS51186">
    <property type="entry name" value="GNAT"/>
    <property type="match status" value="1"/>
</dbReference>
<keyword evidence="3" id="KW-1185">Reference proteome</keyword>
<evidence type="ECO:0000259" key="1">
    <source>
        <dbReference type="PROSITE" id="PS51186"/>
    </source>
</evidence>
<dbReference type="PATRIC" id="fig|1069640.6.peg.814"/>
<dbReference type="Pfam" id="PF00583">
    <property type="entry name" value="Acetyltransf_1"/>
    <property type="match status" value="1"/>
</dbReference>
<dbReference type="Proteomes" id="UP000033103">
    <property type="component" value="Chromosome"/>
</dbReference>
<dbReference type="InterPro" id="IPR053144">
    <property type="entry name" value="Acetyltransferase_Butenolide"/>
</dbReference>
<dbReference type="PANTHER" id="PTHR43233:SF1">
    <property type="entry name" value="FAMILY N-ACETYLTRANSFERASE, PUTATIVE (AFU_ORTHOLOGUE AFUA_6G03350)-RELATED"/>
    <property type="match status" value="1"/>
</dbReference>
<sequence length="135" mass="15315">MEIKEYINFKYDEIEHLYNAVGWSAYTDDMYNLEQGYKKSLKILAAYEGSKLLGIIRAVGDGFTIVFIQDILVLPSEQGKGIGKALIQNMINLYPNVRQIELTTDIAKETIAFYKAVGFSEFSEVGCCGFMRLFN</sequence>
<dbReference type="RefSeq" id="WP_046328794.1">
    <property type="nucleotide sequence ID" value="NZ_CP011280.1"/>
</dbReference>
<dbReference type="AlphaFoldDB" id="A0A0E3UUV3"/>
<keyword evidence="2" id="KW-0808">Transferase</keyword>
<dbReference type="STRING" id="187101.VC03_04110"/>
<dbReference type="SUPFAM" id="SSF55729">
    <property type="entry name" value="Acyl-CoA N-acyltransferases (Nat)"/>
    <property type="match status" value="1"/>
</dbReference>
<dbReference type="InterPro" id="IPR016181">
    <property type="entry name" value="Acyl_CoA_acyltransferase"/>
</dbReference>
<evidence type="ECO:0000313" key="2">
    <source>
        <dbReference type="EMBL" id="AKC95688.1"/>
    </source>
</evidence>
<dbReference type="CDD" id="cd04301">
    <property type="entry name" value="NAT_SF"/>
    <property type="match status" value="1"/>
</dbReference>
<protein>
    <submittedName>
        <fullName evidence="2">GNAT family acetyltransferase</fullName>
    </submittedName>
</protein>
<dbReference type="EMBL" id="CP011280">
    <property type="protein sequence ID" value="AKC95688.1"/>
    <property type="molecule type" value="Genomic_DNA"/>
</dbReference>
<dbReference type="GO" id="GO:0016747">
    <property type="term" value="F:acyltransferase activity, transferring groups other than amino-acyl groups"/>
    <property type="evidence" value="ECO:0007669"/>
    <property type="project" value="InterPro"/>
</dbReference>
<dbReference type="Gene3D" id="3.40.630.30">
    <property type="match status" value="1"/>
</dbReference>
<reference evidence="2 3" key="1">
    <citation type="journal article" date="2012" name="BMC Genomics">
        <title>Genomic sequence analysis and characterization of Sneathia amnii sp. nov.</title>
        <authorList>
            <consortium name="Vaginal Microbiome Consortium (additional members)"/>
            <person name="Harwich M.D.Jr."/>
            <person name="Serrano M.G."/>
            <person name="Fettweis J.M."/>
            <person name="Alves J.M."/>
            <person name="Reimers M.A."/>
            <person name="Buck G.A."/>
            <person name="Jefferson K.K."/>
        </authorList>
    </citation>
    <scope>NUCLEOTIDE SEQUENCE [LARGE SCALE GENOMIC DNA]</scope>
    <source>
        <strain evidence="2 3">SN35</strain>
    </source>
</reference>
<organism evidence="2 3">
    <name type="scientific">Sneathia vaginalis</name>
    <dbReference type="NCBI Taxonomy" id="187101"/>
    <lineage>
        <taxon>Bacteria</taxon>
        <taxon>Fusobacteriati</taxon>
        <taxon>Fusobacteriota</taxon>
        <taxon>Fusobacteriia</taxon>
        <taxon>Fusobacteriales</taxon>
        <taxon>Leptotrichiaceae</taxon>
        <taxon>Sneathia</taxon>
    </lineage>
</organism>
<accession>A0A0E3UUV3</accession>
<dbReference type="InterPro" id="IPR000182">
    <property type="entry name" value="GNAT_dom"/>
</dbReference>
<gene>
    <name evidence="2" type="ORF">VC03_04110</name>
</gene>
<evidence type="ECO:0000313" key="3">
    <source>
        <dbReference type="Proteomes" id="UP000033103"/>
    </source>
</evidence>
<dbReference type="PANTHER" id="PTHR43233">
    <property type="entry name" value="FAMILY N-ACETYLTRANSFERASE, PUTATIVE (AFU_ORTHOLOGUE AFUA_6G03350)-RELATED"/>
    <property type="match status" value="1"/>
</dbReference>
<feature type="domain" description="N-acetyltransferase" evidence="1">
    <location>
        <begin position="1"/>
        <end position="135"/>
    </location>
</feature>
<dbReference type="HOGENOM" id="CLU_086503_5_0_0"/>
<dbReference type="KEGG" id="sns:VC03_04110"/>
<name>A0A0E3UUV3_9FUSO</name>
<dbReference type="OrthoDB" id="9800797at2"/>